<dbReference type="Proteomes" id="UP000507962">
    <property type="component" value="Unassembled WGS sequence"/>
</dbReference>
<organism evidence="2 3">
    <name type="scientific">Desulfoluna butyratoxydans</name>
    <dbReference type="NCBI Taxonomy" id="231438"/>
    <lineage>
        <taxon>Bacteria</taxon>
        <taxon>Pseudomonadati</taxon>
        <taxon>Thermodesulfobacteriota</taxon>
        <taxon>Desulfobacteria</taxon>
        <taxon>Desulfobacterales</taxon>
        <taxon>Desulfolunaceae</taxon>
        <taxon>Desulfoluna</taxon>
    </lineage>
</organism>
<dbReference type="Gene3D" id="2.170.150.20">
    <property type="entry name" value="Peptide methionine sulfoxide reductase"/>
    <property type="match status" value="1"/>
</dbReference>
<evidence type="ECO:0000313" key="3">
    <source>
        <dbReference type="Proteomes" id="UP000507962"/>
    </source>
</evidence>
<name>A0A4U8YT57_9BACT</name>
<dbReference type="AlphaFoldDB" id="A0A4U8YT57"/>
<feature type="domain" description="CULT" evidence="1">
    <location>
        <begin position="65"/>
        <end position="166"/>
    </location>
</feature>
<sequence>MMSTHPPAHAGGLPRALSCPGGTGCFIPMETRDCPRKKGGRTGKAWEPAREKGIATEAVGHSGGGVVIVCATCGFPITRDNARMEVGGSHTHGFANPHGLYYEIGCFASAPGCSFSSDSSAEFSWFAGYRWRLAGCRGCGSHMGWLFESKTGSFAGLILSALTREEEGGEARG</sequence>
<dbReference type="FunFam" id="2.170.150.20:FF:000007">
    <property type="entry name" value="Protein cereblon"/>
    <property type="match status" value="1"/>
</dbReference>
<dbReference type="PROSITE" id="PS51788">
    <property type="entry name" value="CULT"/>
    <property type="match status" value="1"/>
</dbReference>
<protein>
    <recommendedName>
        <fullName evidence="1">CULT domain-containing protein</fullName>
    </recommendedName>
</protein>
<dbReference type="CDD" id="cd15777">
    <property type="entry name" value="CRBN_C_like"/>
    <property type="match status" value="1"/>
</dbReference>
<dbReference type="EMBL" id="CAADHO010000012">
    <property type="protein sequence ID" value="VFQ47004.1"/>
    <property type="molecule type" value="Genomic_DNA"/>
</dbReference>
<evidence type="ECO:0000259" key="1">
    <source>
        <dbReference type="PROSITE" id="PS51788"/>
    </source>
</evidence>
<dbReference type="InterPro" id="IPR034750">
    <property type="entry name" value="CULT"/>
</dbReference>
<evidence type="ECO:0000313" key="2">
    <source>
        <dbReference type="EMBL" id="VFQ47004.1"/>
    </source>
</evidence>
<gene>
    <name evidence="2" type="ORF">MSL71_46860</name>
</gene>
<accession>A0A4U8YT57</accession>
<reference evidence="2 3" key="1">
    <citation type="submission" date="2019-03" db="EMBL/GenBank/DDBJ databases">
        <authorList>
            <person name="Nijsse B."/>
        </authorList>
    </citation>
    <scope>NUCLEOTIDE SEQUENCE [LARGE SCALE GENOMIC DNA]</scope>
    <source>
        <strain evidence="2">Desulfoluna butyratoxydans MSL71</strain>
    </source>
</reference>
<keyword evidence="3" id="KW-1185">Reference proteome</keyword>
<proteinExistence type="predicted"/>